<keyword evidence="1" id="KW-0812">Transmembrane</keyword>
<dbReference type="Proteomes" id="UP001399917">
    <property type="component" value="Unassembled WGS sequence"/>
</dbReference>
<keyword evidence="1" id="KW-1133">Transmembrane helix</keyword>
<accession>A0ABP7KGY1</accession>
<comment type="caution">
    <text evidence="2">The sequence shown here is derived from an EMBL/GenBank/DDBJ whole genome shotgun (WGS) entry which is preliminary data.</text>
</comment>
<evidence type="ECO:0000313" key="2">
    <source>
        <dbReference type="EMBL" id="GAA3876409.1"/>
    </source>
</evidence>
<feature type="transmembrane region" description="Helical" evidence="1">
    <location>
        <begin position="31"/>
        <end position="50"/>
    </location>
</feature>
<evidence type="ECO:0000256" key="1">
    <source>
        <dbReference type="SAM" id="Phobius"/>
    </source>
</evidence>
<reference evidence="3" key="1">
    <citation type="journal article" date="2019" name="Int. J. Syst. Evol. Microbiol.">
        <title>The Global Catalogue of Microorganisms (GCM) 10K type strain sequencing project: providing services to taxonomists for standard genome sequencing and annotation.</title>
        <authorList>
            <consortium name="The Broad Institute Genomics Platform"/>
            <consortium name="The Broad Institute Genome Sequencing Center for Infectious Disease"/>
            <person name="Wu L."/>
            <person name="Ma J."/>
        </authorList>
    </citation>
    <scope>NUCLEOTIDE SEQUENCE [LARGE SCALE GENOMIC DNA]</scope>
    <source>
        <strain evidence="3">JCM 17190</strain>
    </source>
</reference>
<protein>
    <submittedName>
        <fullName evidence="2">Uncharacterized protein</fullName>
    </submittedName>
</protein>
<name>A0ABP7KGY1_9RHOB</name>
<keyword evidence="1" id="KW-0472">Membrane</keyword>
<proteinExistence type="predicted"/>
<sequence length="60" mass="6985">MSARARLFQTGIATALWGLGMHFLFDWPREELLAPMLVFGCLYWVVSRVIHHLIEKGRDQ</sequence>
<gene>
    <name evidence="2" type="ORF">GCM10022404_27670</name>
</gene>
<keyword evidence="3" id="KW-1185">Reference proteome</keyword>
<feature type="transmembrane region" description="Helical" evidence="1">
    <location>
        <begin position="7"/>
        <end position="25"/>
    </location>
</feature>
<evidence type="ECO:0000313" key="3">
    <source>
        <dbReference type="Proteomes" id="UP001399917"/>
    </source>
</evidence>
<dbReference type="EMBL" id="BAABDF010000007">
    <property type="protein sequence ID" value="GAA3876409.1"/>
    <property type="molecule type" value="Genomic_DNA"/>
</dbReference>
<organism evidence="2 3">
    <name type="scientific">Celeribacter arenosi</name>
    <dbReference type="NCBI Taxonomy" id="792649"/>
    <lineage>
        <taxon>Bacteria</taxon>
        <taxon>Pseudomonadati</taxon>
        <taxon>Pseudomonadota</taxon>
        <taxon>Alphaproteobacteria</taxon>
        <taxon>Rhodobacterales</taxon>
        <taxon>Roseobacteraceae</taxon>
        <taxon>Celeribacter</taxon>
    </lineage>
</organism>
<dbReference type="RefSeq" id="WP_344848013.1">
    <property type="nucleotide sequence ID" value="NZ_BAABDF010000007.1"/>
</dbReference>